<reference evidence="9 10" key="2">
    <citation type="submission" date="2018-03" db="EMBL/GenBank/DDBJ databases">
        <authorList>
            <person name="Keele B.F."/>
        </authorList>
    </citation>
    <scope>NUCLEOTIDE SEQUENCE [LARGE SCALE GENOMIC DNA]</scope>
    <source>
        <strain evidence="9 10">CCALA 016</strain>
    </source>
</reference>
<evidence type="ECO:0000256" key="4">
    <source>
        <dbReference type="ARBA" id="ARBA00022692"/>
    </source>
</evidence>
<dbReference type="Proteomes" id="UP000239001">
    <property type="component" value="Unassembled WGS sequence"/>
</dbReference>
<sequence length="257" mass="27903">MLKKSQSYLPSLLLGLLLIGVYIWAWQGLKVDLNTIKDGGKYIAVFLSDFFPPNWQVLPLALEALLETIQMSIIGTTIGAFLSLPIAIISAHNLSPYGLQFLGNLIQNTLRSIPSIILALIFVSAIGLGATAGTFALGIYSIGYLAKFYQEAIESVEANSLQALEVTGASWLQIAQYGILPQILPLALGYTLYMFEYNIRAASILGVVGAGGIGFELVSYINGFERTKASTFMIVMLVVVTTIDWGSSKLRQKLADR</sequence>
<feature type="transmembrane region" description="Helical" evidence="7">
    <location>
        <begin position="115"/>
        <end position="140"/>
    </location>
</feature>
<evidence type="ECO:0000313" key="10">
    <source>
        <dbReference type="Proteomes" id="UP000239001"/>
    </source>
</evidence>
<dbReference type="PANTHER" id="PTHR30043:SF1">
    <property type="entry name" value="ABC TRANSPORT SYSTEM PERMEASE PROTEIN P69"/>
    <property type="match status" value="1"/>
</dbReference>
<dbReference type="Gene3D" id="1.10.3720.10">
    <property type="entry name" value="MetI-like"/>
    <property type="match status" value="1"/>
</dbReference>
<dbReference type="OrthoDB" id="8557224at2"/>
<feature type="transmembrane region" description="Helical" evidence="7">
    <location>
        <begin position="202"/>
        <end position="223"/>
    </location>
</feature>
<feature type="transmembrane region" description="Helical" evidence="7">
    <location>
        <begin position="229"/>
        <end position="247"/>
    </location>
</feature>
<evidence type="ECO:0000259" key="8">
    <source>
        <dbReference type="PROSITE" id="PS50928"/>
    </source>
</evidence>
<keyword evidence="6 7" id="KW-0472">Membrane</keyword>
<dbReference type="InterPro" id="IPR000515">
    <property type="entry name" value="MetI-like"/>
</dbReference>
<keyword evidence="10" id="KW-1185">Reference proteome</keyword>
<evidence type="ECO:0000256" key="5">
    <source>
        <dbReference type="ARBA" id="ARBA00022989"/>
    </source>
</evidence>
<dbReference type="PROSITE" id="PS50928">
    <property type="entry name" value="ABC_TM1"/>
    <property type="match status" value="1"/>
</dbReference>
<evidence type="ECO:0000256" key="6">
    <source>
        <dbReference type="ARBA" id="ARBA00023136"/>
    </source>
</evidence>
<dbReference type="RefSeq" id="WP_106458862.1">
    <property type="nucleotide sequence ID" value="NZ_PXOH01000034.1"/>
</dbReference>
<reference evidence="9 10" key="1">
    <citation type="submission" date="2018-03" db="EMBL/GenBank/DDBJ databases">
        <title>The ancient ancestry and fast evolution of plastids.</title>
        <authorList>
            <person name="Moore K.R."/>
            <person name="Magnabosco C."/>
            <person name="Momper L."/>
            <person name="Gold D.A."/>
            <person name="Bosak T."/>
            <person name="Fournier G.P."/>
        </authorList>
    </citation>
    <scope>NUCLEOTIDE SEQUENCE [LARGE SCALE GENOMIC DNA]</scope>
    <source>
        <strain evidence="9 10">CCALA 016</strain>
    </source>
</reference>
<comment type="subcellular location">
    <subcellularLocation>
        <location evidence="1 7">Cell membrane</location>
        <topology evidence="1 7">Multi-pass membrane protein</topology>
    </subcellularLocation>
</comment>
<organism evidence="9 10">
    <name type="scientific">Aphanothece hegewaldii CCALA 016</name>
    <dbReference type="NCBI Taxonomy" id="2107694"/>
    <lineage>
        <taxon>Bacteria</taxon>
        <taxon>Bacillati</taxon>
        <taxon>Cyanobacteriota</taxon>
        <taxon>Cyanophyceae</taxon>
        <taxon>Oscillatoriophycideae</taxon>
        <taxon>Chroococcales</taxon>
        <taxon>Aphanothecaceae</taxon>
        <taxon>Aphanothece</taxon>
    </lineage>
</organism>
<feature type="transmembrane region" description="Helical" evidence="7">
    <location>
        <begin position="174"/>
        <end position="195"/>
    </location>
</feature>
<dbReference type="GO" id="GO:0015416">
    <property type="term" value="F:ABC-type phosphonate transporter activity"/>
    <property type="evidence" value="ECO:0007669"/>
    <property type="project" value="InterPro"/>
</dbReference>
<gene>
    <name evidence="9" type="primary">phnE</name>
    <name evidence="9" type="ORF">C7H19_20920</name>
</gene>
<dbReference type="NCBIfam" id="TIGR01097">
    <property type="entry name" value="PhnE"/>
    <property type="match status" value="1"/>
</dbReference>
<keyword evidence="3" id="KW-1003">Cell membrane</keyword>
<dbReference type="EMBL" id="PXOH01000034">
    <property type="protein sequence ID" value="PSF33064.1"/>
    <property type="molecule type" value="Genomic_DNA"/>
</dbReference>
<feature type="transmembrane region" description="Helical" evidence="7">
    <location>
        <begin position="7"/>
        <end position="25"/>
    </location>
</feature>
<comment type="caution">
    <text evidence="9">The sequence shown here is derived from an EMBL/GenBank/DDBJ whole genome shotgun (WGS) entry which is preliminary data.</text>
</comment>
<dbReference type="SUPFAM" id="SSF161098">
    <property type="entry name" value="MetI-like"/>
    <property type="match status" value="1"/>
</dbReference>
<dbReference type="Pfam" id="PF00528">
    <property type="entry name" value="BPD_transp_1"/>
    <property type="match status" value="1"/>
</dbReference>
<proteinExistence type="inferred from homology"/>
<dbReference type="AlphaFoldDB" id="A0A2T1LSP8"/>
<evidence type="ECO:0000256" key="1">
    <source>
        <dbReference type="ARBA" id="ARBA00004651"/>
    </source>
</evidence>
<dbReference type="PANTHER" id="PTHR30043">
    <property type="entry name" value="PHOSPHONATES TRANSPORT SYSTEM PERMEASE PROTEIN"/>
    <property type="match status" value="1"/>
</dbReference>
<dbReference type="GO" id="GO:0005886">
    <property type="term" value="C:plasma membrane"/>
    <property type="evidence" value="ECO:0007669"/>
    <property type="project" value="UniProtKB-SubCell"/>
</dbReference>
<dbReference type="InterPro" id="IPR005769">
    <property type="entry name" value="PhnE/PtxC"/>
</dbReference>
<dbReference type="CDD" id="cd06261">
    <property type="entry name" value="TM_PBP2"/>
    <property type="match status" value="1"/>
</dbReference>
<evidence type="ECO:0000313" key="9">
    <source>
        <dbReference type="EMBL" id="PSF33064.1"/>
    </source>
</evidence>
<dbReference type="InterPro" id="IPR035906">
    <property type="entry name" value="MetI-like_sf"/>
</dbReference>
<keyword evidence="2 7" id="KW-0813">Transport</keyword>
<evidence type="ECO:0000256" key="3">
    <source>
        <dbReference type="ARBA" id="ARBA00022475"/>
    </source>
</evidence>
<protein>
    <submittedName>
        <fullName evidence="9">Phosphonate ABC transporter, permease protein PhnE</fullName>
    </submittedName>
</protein>
<keyword evidence="5 7" id="KW-1133">Transmembrane helix</keyword>
<evidence type="ECO:0000256" key="7">
    <source>
        <dbReference type="RuleBase" id="RU363032"/>
    </source>
</evidence>
<name>A0A2T1LSP8_9CHRO</name>
<feature type="transmembrane region" description="Helical" evidence="7">
    <location>
        <begin position="69"/>
        <end position="94"/>
    </location>
</feature>
<evidence type="ECO:0000256" key="2">
    <source>
        <dbReference type="ARBA" id="ARBA00022448"/>
    </source>
</evidence>
<feature type="domain" description="ABC transmembrane type-1" evidence="8">
    <location>
        <begin position="65"/>
        <end position="244"/>
    </location>
</feature>
<comment type="similarity">
    <text evidence="7">Belongs to the binding-protein-dependent transport system permease family.</text>
</comment>
<keyword evidence="4 7" id="KW-0812">Transmembrane</keyword>
<accession>A0A2T1LSP8</accession>